<accession>A0A7I9ZWN0</accession>
<dbReference type="EMBL" id="BLLB01000002">
    <property type="protein sequence ID" value="GFH05422.1"/>
    <property type="molecule type" value="Genomic_DNA"/>
</dbReference>
<name>A0A7I9ZWN0_9MYCO</name>
<evidence type="ECO:0000313" key="2">
    <source>
        <dbReference type="Proteomes" id="UP000465304"/>
    </source>
</evidence>
<proteinExistence type="predicted"/>
<organism evidence="1 2">
    <name type="scientific">Mycolicibacterium hippocampi</name>
    <dbReference type="NCBI Taxonomy" id="659824"/>
    <lineage>
        <taxon>Bacteria</taxon>
        <taxon>Bacillati</taxon>
        <taxon>Actinomycetota</taxon>
        <taxon>Actinomycetes</taxon>
        <taxon>Mycobacteriales</taxon>
        <taxon>Mycobacteriaceae</taxon>
        <taxon>Mycolicibacterium</taxon>
    </lineage>
</organism>
<sequence length="104" mass="10678">MWTEECGYYLAEWYRPEVTAHDLDAFVASLTRSAVACRADSGPATTLMAVLAAPADEVLYGLFAAASPDSVIAACAHAGTPVERLTSGVGARIVADGCGDGRAG</sequence>
<dbReference type="Proteomes" id="UP000465304">
    <property type="component" value="Unassembled WGS sequence"/>
</dbReference>
<protein>
    <submittedName>
        <fullName evidence="1">Uncharacterized protein</fullName>
    </submittedName>
</protein>
<evidence type="ECO:0000313" key="1">
    <source>
        <dbReference type="EMBL" id="GFH05422.1"/>
    </source>
</evidence>
<comment type="caution">
    <text evidence="1">The sequence shown here is derived from an EMBL/GenBank/DDBJ whole genome shotgun (WGS) entry which is preliminary data.</text>
</comment>
<reference evidence="1 2" key="1">
    <citation type="journal article" date="2019" name="Emerg. Microbes Infect.">
        <title>Comprehensive subspecies identification of 175 nontuberculous mycobacteria species based on 7547 genomic profiles.</title>
        <authorList>
            <person name="Matsumoto Y."/>
            <person name="Kinjo T."/>
            <person name="Motooka D."/>
            <person name="Nabeya D."/>
            <person name="Jung N."/>
            <person name="Uechi K."/>
            <person name="Horii T."/>
            <person name="Iida T."/>
            <person name="Fujita J."/>
            <person name="Nakamura S."/>
        </authorList>
    </citation>
    <scope>NUCLEOTIDE SEQUENCE [LARGE SCALE GENOMIC DNA]</scope>
    <source>
        <strain evidence="1 2">JCM 30996</strain>
    </source>
</reference>
<dbReference type="AlphaFoldDB" id="A0A7I9ZWN0"/>
<gene>
    <name evidence="1" type="ORF">MHIP_59050</name>
</gene>
<dbReference type="RefSeq" id="WP_163895166.1">
    <property type="nucleotide sequence ID" value="NZ_BLLB01000002.1"/>
</dbReference>
<keyword evidence="2" id="KW-1185">Reference proteome</keyword>